<organism evidence="1 2">
    <name type="scientific">Rubroshorea leprosula</name>
    <dbReference type="NCBI Taxonomy" id="152421"/>
    <lineage>
        <taxon>Eukaryota</taxon>
        <taxon>Viridiplantae</taxon>
        <taxon>Streptophyta</taxon>
        <taxon>Embryophyta</taxon>
        <taxon>Tracheophyta</taxon>
        <taxon>Spermatophyta</taxon>
        <taxon>Magnoliopsida</taxon>
        <taxon>eudicotyledons</taxon>
        <taxon>Gunneridae</taxon>
        <taxon>Pentapetalae</taxon>
        <taxon>rosids</taxon>
        <taxon>malvids</taxon>
        <taxon>Malvales</taxon>
        <taxon>Dipterocarpaceae</taxon>
        <taxon>Rubroshorea</taxon>
    </lineage>
</organism>
<evidence type="ECO:0000313" key="2">
    <source>
        <dbReference type="Proteomes" id="UP001054252"/>
    </source>
</evidence>
<accession>A0AAV5LEI2</accession>
<protein>
    <submittedName>
        <fullName evidence="1">Uncharacterized protein</fullName>
    </submittedName>
</protein>
<proteinExistence type="predicted"/>
<comment type="caution">
    <text evidence="1">The sequence shown here is derived from an EMBL/GenBank/DDBJ whole genome shotgun (WGS) entry which is preliminary data.</text>
</comment>
<reference evidence="1 2" key="1">
    <citation type="journal article" date="2021" name="Commun. Biol.">
        <title>The genome of Shorea leprosula (Dipterocarpaceae) highlights the ecological relevance of drought in aseasonal tropical rainforests.</title>
        <authorList>
            <person name="Ng K.K.S."/>
            <person name="Kobayashi M.J."/>
            <person name="Fawcett J.A."/>
            <person name="Hatakeyama M."/>
            <person name="Paape T."/>
            <person name="Ng C.H."/>
            <person name="Ang C.C."/>
            <person name="Tnah L.H."/>
            <person name="Lee C.T."/>
            <person name="Nishiyama T."/>
            <person name="Sese J."/>
            <person name="O'Brien M.J."/>
            <person name="Copetti D."/>
            <person name="Mohd Noor M.I."/>
            <person name="Ong R.C."/>
            <person name="Putra M."/>
            <person name="Sireger I.Z."/>
            <person name="Indrioko S."/>
            <person name="Kosugi Y."/>
            <person name="Izuno A."/>
            <person name="Isagi Y."/>
            <person name="Lee S.L."/>
            <person name="Shimizu K.K."/>
        </authorList>
    </citation>
    <scope>NUCLEOTIDE SEQUENCE [LARGE SCALE GENOMIC DNA]</scope>
    <source>
        <strain evidence="1">214</strain>
    </source>
</reference>
<keyword evidence="2" id="KW-1185">Reference proteome</keyword>
<gene>
    <name evidence="1" type="ORF">SLEP1_g43904</name>
</gene>
<name>A0AAV5LEI2_9ROSI</name>
<dbReference type="Proteomes" id="UP001054252">
    <property type="component" value="Unassembled WGS sequence"/>
</dbReference>
<sequence length="52" mass="5918">MVKIRGERTEVMVAMVDLQKGEKSSHNFITLWTLSMKYTHVQALCQAPLALI</sequence>
<dbReference type="EMBL" id="BPVZ01000112">
    <property type="protein sequence ID" value="GKV35663.1"/>
    <property type="molecule type" value="Genomic_DNA"/>
</dbReference>
<evidence type="ECO:0000313" key="1">
    <source>
        <dbReference type="EMBL" id="GKV35663.1"/>
    </source>
</evidence>
<dbReference type="AlphaFoldDB" id="A0AAV5LEI2"/>